<dbReference type="InterPro" id="IPR001926">
    <property type="entry name" value="TrpB-like_PALP"/>
</dbReference>
<dbReference type="Gene3D" id="3.40.50.1100">
    <property type="match status" value="2"/>
</dbReference>
<sequence length="297" mass="31699">MDHPVAAPAPRGLLPSPLQELQDDRFTARGLRLWLKRDDLIDPELPGNKWRKLKYNLADARAAGHRTLLTFGGAYSNHIRATAAAGARYGFATIGVIRGDELADRPLNDSLRFAADRGMRLVFVDRTAYRRRAEPEYLAGLAEELGEFFAIPEGGSNPAAVRGCAELPAEIDVPYAAIAVACGTGGTLAGLAAGLPEGREALGFAVLKGDFLTADVAELQRRTYGAATGNWRVETGFHCGGYARSTPELHEFTADFEARHGIAVDEVYVGKMLYGLTELAGQGAFAPGTGIVAVKTG</sequence>
<dbReference type="PANTHER" id="PTHR43780">
    <property type="entry name" value="1-AMINOCYCLOPROPANE-1-CARBOXYLATE DEAMINASE-RELATED"/>
    <property type="match status" value="1"/>
</dbReference>
<reference evidence="7" key="1">
    <citation type="submission" date="2022-01" db="EMBL/GenBank/DDBJ databases">
        <title>Genome-Based Taxonomic Classification of the Phylum Actinobacteria.</title>
        <authorList>
            <person name="Gao Y."/>
        </authorList>
    </citation>
    <scope>NUCLEOTIDE SEQUENCE</scope>
    <source>
        <strain evidence="7">KLBMP 8922</strain>
    </source>
</reference>
<dbReference type="Proteomes" id="UP001165378">
    <property type="component" value="Unassembled WGS sequence"/>
</dbReference>
<dbReference type="AlphaFoldDB" id="A0AA41Q837"/>
<evidence type="ECO:0000313" key="7">
    <source>
        <dbReference type="EMBL" id="MCF2532119.1"/>
    </source>
</evidence>
<organism evidence="7 8">
    <name type="scientific">Yinghuangia soli</name>
    <dbReference type="NCBI Taxonomy" id="2908204"/>
    <lineage>
        <taxon>Bacteria</taxon>
        <taxon>Bacillati</taxon>
        <taxon>Actinomycetota</taxon>
        <taxon>Actinomycetes</taxon>
        <taxon>Kitasatosporales</taxon>
        <taxon>Streptomycetaceae</taxon>
        <taxon>Yinghuangia</taxon>
    </lineage>
</organism>
<evidence type="ECO:0000256" key="5">
    <source>
        <dbReference type="PIRSR" id="PIRSR006278-2"/>
    </source>
</evidence>
<dbReference type="PANTHER" id="PTHR43780:SF2">
    <property type="entry name" value="1-AMINOCYCLOPROPANE-1-CARBOXYLATE DEAMINASE-RELATED"/>
    <property type="match status" value="1"/>
</dbReference>
<keyword evidence="3 5" id="KW-0663">Pyridoxal phosphate</keyword>
<dbReference type="Pfam" id="PF00291">
    <property type="entry name" value="PALP"/>
    <property type="match status" value="1"/>
</dbReference>
<protein>
    <submittedName>
        <fullName evidence="7">Pyridoxal-phosphate dependent enzyme</fullName>
    </submittedName>
</protein>
<gene>
    <name evidence="7" type="ORF">LZ495_33565</name>
</gene>
<proteinExistence type="inferred from homology"/>
<feature type="domain" description="Tryptophan synthase beta chain-like PALP" evidence="6">
    <location>
        <begin position="15"/>
        <end position="297"/>
    </location>
</feature>
<feature type="active site" description="Nucleophile" evidence="4">
    <location>
        <position position="76"/>
    </location>
</feature>
<comment type="similarity">
    <text evidence="2">Belongs to the ACC deaminase/D-cysteine desulfhydrase family.</text>
</comment>
<evidence type="ECO:0000256" key="3">
    <source>
        <dbReference type="ARBA" id="ARBA00022898"/>
    </source>
</evidence>
<dbReference type="InterPro" id="IPR027278">
    <property type="entry name" value="ACCD_DCysDesulf"/>
</dbReference>
<dbReference type="RefSeq" id="WP_235056841.1">
    <property type="nucleotide sequence ID" value="NZ_JAKFHA010000030.1"/>
</dbReference>
<evidence type="ECO:0000313" key="8">
    <source>
        <dbReference type="Proteomes" id="UP001165378"/>
    </source>
</evidence>
<comment type="cofactor">
    <cofactor evidence="1">
        <name>pyridoxal 5'-phosphate</name>
        <dbReference type="ChEBI" id="CHEBI:597326"/>
    </cofactor>
</comment>
<evidence type="ECO:0000256" key="2">
    <source>
        <dbReference type="ARBA" id="ARBA00008639"/>
    </source>
</evidence>
<dbReference type="InterPro" id="IPR036052">
    <property type="entry name" value="TrpB-like_PALP_sf"/>
</dbReference>
<dbReference type="GO" id="GO:0019148">
    <property type="term" value="F:D-cysteine desulfhydrase activity"/>
    <property type="evidence" value="ECO:0007669"/>
    <property type="project" value="TreeGrafter"/>
</dbReference>
<dbReference type="EMBL" id="JAKFHA010000030">
    <property type="protein sequence ID" value="MCF2532119.1"/>
    <property type="molecule type" value="Genomic_DNA"/>
</dbReference>
<evidence type="ECO:0000256" key="4">
    <source>
        <dbReference type="PIRSR" id="PIRSR006278-1"/>
    </source>
</evidence>
<name>A0AA41Q837_9ACTN</name>
<feature type="modified residue" description="N6-(pyridoxal phosphate)lysine" evidence="5">
    <location>
        <position position="49"/>
    </location>
</feature>
<evidence type="ECO:0000256" key="1">
    <source>
        <dbReference type="ARBA" id="ARBA00001933"/>
    </source>
</evidence>
<dbReference type="GO" id="GO:1901605">
    <property type="term" value="P:alpha-amino acid metabolic process"/>
    <property type="evidence" value="ECO:0007669"/>
    <property type="project" value="UniProtKB-ARBA"/>
</dbReference>
<dbReference type="PIRSF" id="PIRSF006278">
    <property type="entry name" value="ACCD_DCysDesulf"/>
    <property type="match status" value="1"/>
</dbReference>
<accession>A0AA41Q837</accession>
<evidence type="ECO:0000259" key="6">
    <source>
        <dbReference type="Pfam" id="PF00291"/>
    </source>
</evidence>
<comment type="caution">
    <text evidence="7">The sequence shown here is derived from an EMBL/GenBank/DDBJ whole genome shotgun (WGS) entry which is preliminary data.</text>
</comment>
<dbReference type="SUPFAM" id="SSF53686">
    <property type="entry name" value="Tryptophan synthase beta subunit-like PLP-dependent enzymes"/>
    <property type="match status" value="1"/>
</dbReference>
<keyword evidence="8" id="KW-1185">Reference proteome</keyword>